<dbReference type="EMBL" id="OZ034815">
    <property type="protein sequence ID" value="CAL1371143.1"/>
    <property type="molecule type" value="Genomic_DNA"/>
</dbReference>
<accession>A0AAV2DD61</accession>
<dbReference type="AlphaFoldDB" id="A0AAV2DD61"/>
<protein>
    <submittedName>
        <fullName evidence="1">Uncharacterized protein</fullName>
    </submittedName>
</protein>
<name>A0AAV2DD61_9ROSI</name>
<keyword evidence="2" id="KW-1185">Reference proteome</keyword>
<evidence type="ECO:0000313" key="1">
    <source>
        <dbReference type="EMBL" id="CAL1371143.1"/>
    </source>
</evidence>
<organism evidence="1 2">
    <name type="scientific">Linum trigynum</name>
    <dbReference type="NCBI Taxonomy" id="586398"/>
    <lineage>
        <taxon>Eukaryota</taxon>
        <taxon>Viridiplantae</taxon>
        <taxon>Streptophyta</taxon>
        <taxon>Embryophyta</taxon>
        <taxon>Tracheophyta</taxon>
        <taxon>Spermatophyta</taxon>
        <taxon>Magnoliopsida</taxon>
        <taxon>eudicotyledons</taxon>
        <taxon>Gunneridae</taxon>
        <taxon>Pentapetalae</taxon>
        <taxon>rosids</taxon>
        <taxon>fabids</taxon>
        <taxon>Malpighiales</taxon>
        <taxon>Linaceae</taxon>
        <taxon>Linum</taxon>
    </lineage>
</organism>
<reference evidence="1 2" key="1">
    <citation type="submission" date="2024-04" db="EMBL/GenBank/DDBJ databases">
        <authorList>
            <person name="Fracassetti M."/>
        </authorList>
    </citation>
    <scope>NUCLEOTIDE SEQUENCE [LARGE SCALE GENOMIC DNA]</scope>
</reference>
<evidence type="ECO:0000313" key="2">
    <source>
        <dbReference type="Proteomes" id="UP001497516"/>
    </source>
</evidence>
<sequence>MGMPHRCWRCGRALGSTERTLRGFDREVAVLKWAAMLRFVHLSAPVSRLGFQSGGGIRDREGWRLG</sequence>
<dbReference type="Proteomes" id="UP001497516">
    <property type="component" value="Chromosome 2"/>
</dbReference>
<gene>
    <name evidence="1" type="ORF">LTRI10_LOCUS13223</name>
</gene>
<proteinExistence type="predicted"/>